<dbReference type="RefSeq" id="WP_397021550.1">
    <property type="nucleotide sequence ID" value="NZ_JBITMB010000004.1"/>
</dbReference>
<keyword evidence="2" id="KW-0812">Transmembrane</keyword>
<evidence type="ECO:0000313" key="3">
    <source>
        <dbReference type="EMBL" id="MFI7441622.1"/>
    </source>
</evidence>
<keyword evidence="2" id="KW-0472">Membrane</keyword>
<keyword evidence="4" id="KW-1185">Reference proteome</keyword>
<accession>A0ABW8A6D4</accession>
<evidence type="ECO:0000256" key="1">
    <source>
        <dbReference type="SAM" id="MobiDB-lite"/>
    </source>
</evidence>
<proteinExistence type="predicted"/>
<evidence type="ECO:0000256" key="2">
    <source>
        <dbReference type="SAM" id="Phobius"/>
    </source>
</evidence>
<reference evidence="3 4" key="1">
    <citation type="submission" date="2024-10" db="EMBL/GenBank/DDBJ databases">
        <title>The Natural Products Discovery Center: Release of the First 8490 Sequenced Strains for Exploring Actinobacteria Biosynthetic Diversity.</title>
        <authorList>
            <person name="Kalkreuter E."/>
            <person name="Kautsar S.A."/>
            <person name="Yang D."/>
            <person name="Bader C.D."/>
            <person name="Teijaro C.N."/>
            <person name="Fluegel L."/>
            <person name="Davis C.M."/>
            <person name="Simpson J.R."/>
            <person name="Lauterbach L."/>
            <person name="Steele A.D."/>
            <person name="Gui C."/>
            <person name="Meng S."/>
            <person name="Li G."/>
            <person name="Viehrig K."/>
            <person name="Ye F."/>
            <person name="Su P."/>
            <person name="Kiefer A.F."/>
            <person name="Nichols A."/>
            <person name="Cepeda A.J."/>
            <person name="Yan W."/>
            <person name="Fan B."/>
            <person name="Jiang Y."/>
            <person name="Adhikari A."/>
            <person name="Zheng C.-J."/>
            <person name="Schuster L."/>
            <person name="Cowan T.M."/>
            <person name="Smanski M.J."/>
            <person name="Chevrette M.G."/>
            <person name="De Carvalho L.P.S."/>
            <person name="Shen B."/>
        </authorList>
    </citation>
    <scope>NUCLEOTIDE SEQUENCE [LARGE SCALE GENOMIC DNA]</scope>
    <source>
        <strain evidence="3 4">NPDC049503</strain>
    </source>
</reference>
<feature type="compositionally biased region" description="Basic residues" evidence="1">
    <location>
        <begin position="91"/>
        <end position="108"/>
    </location>
</feature>
<feature type="transmembrane region" description="Helical" evidence="2">
    <location>
        <begin position="32"/>
        <end position="56"/>
    </location>
</feature>
<sequence length="108" mass="11620">MSGLDLGPKICLVLFLASGITLMALEPHGAELFGVALFSLRSVLLVWAFAFGRLALTVMNHHTQWPSGARQAGGAGAVPLAHLEPPGRPSARPRLRRRHRPARRPAAE</sequence>
<protein>
    <submittedName>
        <fullName evidence="3">Uncharacterized protein</fullName>
    </submittedName>
</protein>
<organism evidence="3 4">
    <name type="scientific">Nonomuraea indica</name>
    <dbReference type="NCBI Taxonomy" id="1581193"/>
    <lineage>
        <taxon>Bacteria</taxon>
        <taxon>Bacillati</taxon>
        <taxon>Actinomycetota</taxon>
        <taxon>Actinomycetes</taxon>
        <taxon>Streptosporangiales</taxon>
        <taxon>Streptosporangiaceae</taxon>
        <taxon>Nonomuraea</taxon>
    </lineage>
</organism>
<comment type="caution">
    <text evidence="3">The sequence shown here is derived from an EMBL/GenBank/DDBJ whole genome shotgun (WGS) entry which is preliminary data.</text>
</comment>
<gene>
    <name evidence="3" type="ORF">ACIBP5_16825</name>
</gene>
<dbReference type="Proteomes" id="UP001612928">
    <property type="component" value="Unassembled WGS sequence"/>
</dbReference>
<evidence type="ECO:0000313" key="4">
    <source>
        <dbReference type="Proteomes" id="UP001612928"/>
    </source>
</evidence>
<name>A0ABW8A6D4_9ACTN</name>
<keyword evidence="2" id="KW-1133">Transmembrane helix</keyword>
<dbReference type="EMBL" id="JBITMB010000004">
    <property type="protein sequence ID" value="MFI7441622.1"/>
    <property type="molecule type" value="Genomic_DNA"/>
</dbReference>
<feature type="region of interest" description="Disordered" evidence="1">
    <location>
        <begin position="67"/>
        <end position="108"/>
    </location>
</feature>